<dbReference type="EMBL" id="CP000859">
    <property type="protein sequence ID" value="ABW66985.1"/>
    <property type="molecule type" value="Genomic_DNA"/>
</dbReference>
<evidence type="ECO:0000256" key="3">
    <source>
        <dbReference type="PIRSR" id="PIRSR004848-1"/>
    </source>
</evidence>
<dbReference type="PANTHER" id="PTHR10146">
    <property type="entry name" value="PROLINE SYNTHETASE CO-TRANSCRIBED BACTERIAL HOMOLOG PROTEIN"/>
    <property type="match status" value="1"/>
</dbReference>
<feature type="modified residue" description="N6-(pyridoxal phosphate)lysine" evidence="2 3">
    <location>
        <position position="33"/>
    </location>
</feature>
<dbReference type="GO" id="GO:0030170">
    <property type="term" value="F:pyridoxal phosphate binding"/>
    <property type="evidence" value="ECO:0007669"/>
    <property type="project" value="UniProtKB-UniRule"/>
</dbReference>
<dbReference type="AlphaFoldDB" id="A8ZXM7"/>
<proteinExistence type="inferred from homology"/>
<dbReference type="Pfam" id="PF01168">
    <property type="entry name" value="Ala_racemase_N"/>
    <property type="match status" value="1"/>
</dbReference>
<dbReference type="Gene3D" id="3.20.20.10">
    <property type="entry name" value="Alanine racemase"/>
    <property type="match status" value="1"/>
</dbReference>
<dbReference type="InterPro" id="IPR011078">
    <property type="entry name" value="PyrdxlP_homeostasis"/>
</dbReference>
<dbReference type="HOGENOM" id="CLU_059988_1_0_7"/>
<keyword evidence="1 2" id="KW-0663">Pyridoxal phosphate</keyword>
<dbReference type="SUPFAM" id="SSF51419">
    <property type="entry name" value="PLP-binding barrel"/>
    <property type="match status" value="1"/>
</dbReference>
<dbReference type="NCBIfam" id="TIGR00044">
    <property type="entry name" value="YggS family pyridoxal phosphate-dependent enzyme"/>
    <property type="match status" value="1"/>
</dbReference>
<organism evidence="6 7">
    <name type="scientific">Desulfosudis oleivorans (strain DSM 6200 / JCM 39069 / Hxd3)</name>
    <name type="common">Desulfococcus oleovorans</name>
    <dbReference type="NCBI Taxonomy" id="96561"/>
    <lineage>
        <taxon>Bacteria</taxon>
        <taxon>Pseudomonadati</taxon>
        <taxon>Thermodesulfobacteriota</taxon>
        <taxon>Desulfobacteria</taxon>
        <taxon>Desulfobacterales</taxon>
        <taxon>Desulfosudaceae</taxon>
        <taxon>Desulfosudis</taxon>
    </lineage>
</organism>
<evidence type="ECO:0000256" key="4">
    <source>
        <dbReference type="RuleBase" id="RU004514"/>
    </source>
</evidence>
<gene>
    <name evidence="6" type="ordered locus">Dole_1179</name>
</gene>
<evidence type="ECO:0000259" key="5">
    <source>
        <dbReference type="Pfam" id="PF01168"/>
    </source>
</evidence>
<comment type="function">
    <text evidence="2">Pyridoxal 5'-phosphate (PLP)-binding protein, which is involved in PLP homeostasis.</text>
</comment>
<reference evidence="6 7" key="1">
    <citation type="submission" date="2007-10" db="EMBL/GenBank/DDBJ databases">
        <title>Complete sequence of Desulfococcus oleovorans Hxd3.</title>
        <authorList>
            <consortium name="US DOE Joint Genome Institute"/>
            <person name="Copeland A."/>
            <person name="Lucas S."/>
            <person name="Lapidus A."/>
            <person name="Barry K."/>
            <person name="Glavina del Rio T."/>
            <person name="Dalin E."/>
            <person name="Tice H."/>
            <person name="Pitluck S."/>
            <person name="Kiss H."/>
            <person name="Brettin T."/>
            <person name="Bruce D."/>
            <person name="Detter J.C."/>
            <person name="Han C."/>
            <person name="Schmutz J."/>
            <person name="Larimer F."/>
            <person name="Land M."/>
            <person name="Hauser L."/>
            <person name="Kyrpides N."/>
            <person name="Kim E."/>
            <person name="Wawrik B."/>
            <person name="Richardson P."/>
        </authorList>
    </citation>
    <scope>NUCLEOTIDE SEQUENCE [LARGE SCALE GENOMIC DNA]</scope>
    <source>
        <strain evidence="7">DSM 6200 / JCM 39069 / Hxd3</strain>
    </source>
</reference>
<feature type="domain" description="Alanine racemase N-terminal" evidence="5">
    <location>
        <begin position="5"/>
        <end position="226"/>
    </location>
</feature>
<dbReference type="HAMAP" id="MF_02087">
    <property type="entry name" value="PLP_homeostasis"/>
    <property type="match status" value="1"/>
</dbReference>
<dbReference type="STRING" id="96561.Dole_1179"/>
<dbReference type="KEGG" id="dol:Dole_1179"/>
<dbReference type="FunFam" id="3.20.20.10:FF:000018">
    <property type="entry name" value="Pyridoxal phosphate homeostasis protein"/>
    <property type="match status" value="1"/>
</dbReference>
<keyword evidence="7" id="KW-1185">Reference proteome</keyword>
<dbReference type="RefSeq" id="WP_012174603.1">
    <property type="nucleotide sequence ID" value="NC_009943.1"/>
</dbReference>
<sequence>MKDKLEQIRERIQAATEACGRDPATVRLVAVSKTQPVSRIAEAIAAGATDLGENYIQEAKEKIESLAGHSVCWHFIGHLQSNKAKIAVSLFDWIHTVDSVKLAAEIDKHAAKLGKVQKILIQVNTGQERSKSGVAPEDMAGLVTEISRFAHVTVQGLMAIPPFYADPEAVRPHFKKLRMLRDAIEKQQIPNVVMEELSMGMSGDFDAAIAEGATMVRIGTAIFGARQ</sequence>
<evidence type="ECO:0000313" key="6">
    <source>
        <dbReference type="EMBL" id="ABW66985.1"/>
    </source>
</evidence>
<comment type="cofactor">
    <cofactor evidence="3">
        <name>pyridoxal 5'-phosphate</name>
        <dbReference type="ChEBI" id="CHEBI:597326"/>
    </cofactor>
</comment>
<evidence type="ECO:0000256" key="2">
    <source>
        <dbReference type="HAMAP-Rule" id="MF_02087"/>
    </source>
</evidence>
<dbReference type="eggNOG" id="COG0325">
    <property type="taxonomic scope" value="Bacteria"/>
</dbReference>
<dbReference type="CDD" id="cd00635">
    <property type="entry name" value="PLPDE_III_YBL036c_like"/>
    <property type="match status" value="1"/>
</dbReference>
<comment type="similarity">
    <text evidence="2 4">Belongs to the pyridoxal phosphate-binding protein YggS/PROSC family.</text>
</comment>
<accession>A8ZXM7</accession>
<name>A8ZXM7_DESOH</name>
<dbReference type="Proteomes" id="UP000008561">
    <property type="component" value="Chromosome"/>
</dbReference>
<evidence type="ECO:0000313" key="7">
    <source>
        <dbReference type="Proteomes" id="UP000008561"/>
    </source>
</evidence>
<dbReference type="PANTHER" id="PTHR10146:SF14">
    <property type="entry name" value="PYRIDOXAL PHOSPHATE HOMEOSTASIS PROTEIN"/>
    <property type="match status" value="1"/>
</dbReference>
<dbReference type="InterPro" id="IPR029066">
    <property type="entry name" value="PLP-binding_barrel"/>
</dbReference>
<dbReference type="InterPro" id="IPR001608">
    <property type="entry name" value="Ala_racemase_N"/>
</dbReference>
<dbReference type="OrthoDB" id="9804072at2"/>
<evidence type="ECO:0000256" key="1">
    <source>
        <dbReference type="ARBA" id="ARBA00022898"/>
    </source>
</evidence>
<dbReference type="PIRSF" id="PIRSF004848">
    <property type="entry name" value="YBL036c_PLPDEIII"/>
    <property type="match status" value="1"/>
</dbReference>
<protein>
    <recommendedName>
        <fullName evidence="2">Pyridoxal phosphate homeostasis protein</fullName>
        <shortName evidence="2">PLP homeostasis protein</shortName>
    </recommendedName>
</protein>